<proteinExistence type="predicted"/>
<dbReference type="RefSeq" id="WP_149841752.1">
    <property type="nucleotide sequence ID" value="NZ_VUOC01000004.1"/>
</dbReference>
<keyword evidence="2" id="KW-1185">Reference proteome</keyword>
<evidence type="ECO:0000313" key="2">
    <source>
        <dbReference type="Proteomes" id="UP000324611"/>
    </source>
</evidence>
<comment type="caution">
    <text evidence="1">The sequence shown here is derived from an EMBL/GenBank/DDBJ whole genome shotgun (WGS) entry which is preliminary data.</text>
</comment>
<dbReference type="InterPro" id="IPR046155">
    <property type="entry name" value="DUF6157"/>
</dbReference>
<gene>
    <name evidence="1" type="ORF">F0L74_30970</name>
</gene>
<dbReference type="Pfam" id="PF19654">
    <property type="entry name" value="DUF6157"/>
    <property type="match status" value="1"/>
</dbReference>
<dbReference type="AlphaFoldDB" id="A0A5B2VP54"/>
<protein>
    <submittedName>
        <fullName evidence="1">Uncharacterized protein</fullName>
    </submittedName>
</protein>
<dbReference type="EMBL" id="VUOC01000004">
    <property type="protein sequence ID" value="KAA2240574.1"/>
    <property type="molecule type" value="Genomic_DNA"/>
</dbReference>
<dbReference type="Proteomes" id="UP000324611">
    <property type="component" value="Unassembled WGS sequence"/>
</dbReference>
<accession>A0A5B2VP54</accession>
<evidence type="ECO:0000313" key="1">
    <source>
        <dbReference type="EMBL" id="KAA2240574.1"/>
    </source>
</evidence>
<name>A0A5B2VP54_9BACT</name>
<reference evidence="1 2" key="1">
    <citation type="submission" date="2019-09" db="EMBL/GenBank/DDBJ databases">
        <title>Chitinophaga ginsengihumi sp. nov., isolated from soil of ginseng rhizosphere.</title>
        <authorList>
            <person name="Lee J."/>
        </authorList>
    </citation>
    <scope>NUCLEOTIDE SEQUENCE [LARGE SCALE GENOMIC DNA]</scope>
    <source>
        <strain evidence="1 2">BN140078</strain>
    </source>
</reference>
<reference evidence="1 2" key="2">
    <citation type="submission" date="2019-09" db="EMBL/GenBank/DDBJ databases">
        <authorList>
            <person name="Jin C."/>
        </authorList>
    </citation>
    <scope>NUCLEOTIDE SEQUENCE [LARGE SCALE GENOMIC DNA]</scope>
    <source>
        <strain evidence="1 2">BN140078</strain>
    </source>
</reference>
<sequence length="141" mass="16225">MKVNNIHTTNYYNAFIAVADDCPIATGEMPPLKGTEKTAANIQFEMVIEHPYQYTSDDVVFQVFAVKQQVGARTYDAERAQFFSKGQPCMRASPLTKRYGWGIHFNEEGKLALYARESAEYKKYIQDERLQQVKAMRSKRV</sequence>
<organism evidence="1 2">
    <name type="scientific">Chitinophaga agrisoli</name>
    <dbReference type="NCBI Taxonomy" id="2607653"/>
    <lineage>
        <taxon>Bacteria</taxon>
        <taxon>Pseudomonadati</taxon>
        <taxon>Bacteroidota</taxon>
        <taxon>Chitinophagia</taxon>
        <taxon>Chitinophagales</taxon>
        <taxon>Chitinophagaceae</taxon>
        <taxon>Chitinophaga</taxon>
    </lineage>
</organism>